<dbReference type="EMBL" id="MT143133">
    <property type="protein sequence ID" value="QJA93235.1"/>
    <property type="molecule type" value="Genomic_DNA"/>
</dbReference>
<proteinExistence type="predicted"/>
<organism evidence="1">
    <name type="scientific">viral metagenome</name>
    <dbReference type="NCBI Taxonomy" id="1070528"/>
    <lineage>
        <taxon>unclassified sequences</taxon>
        <taxon>metagenomes</taxon>
        <taxon>organismal metagenomes</taxon>
    </lineage>
</organism>
<sequence length="88" mass="10401">MNNILYFIDYDEERVVPLSGDADLVKEYELLTGKADMYLLGVYNTKEEMYEDALEWSHQTRSGAAKYKHLSREEMEEKIKEALYEILL</sequence>
<name>A0A6M3LK20_9ZZZZ</name>
<reference evidence="1" key="1">
    <citation type="submission" date="2020-03" db="EMBL/GenBank/DDBJ databases">
        <title>The deep terrestrial virosphere.</title>
        <authorList>
            <person name="Holmfeldt K."/>
            <person name="Nilsson E."/>
            <person name="Simone D."/>
            <person name="Lopez-Fernandez M."/>
            <person name="Wu X."/>
            <person name="de Brujin I."/>
            <person name="Lundin D."/>
            <person name="Andersson A."/>
            <person name="Bertilsson S."/>
            <person name="Dopson M."/>
        </authorList>
    </citation>
    <scope>NUCLEOTIDE SEQUENCE</scope>
    <source>
        <strain evidence="1">MM415B04309</strain>
    </source>
</reference>
<dbReference type="AlphaFoldDB" id="A0A6M3LK20"/>
<accession>A0A6M3LK20</accession>
<gene>
    <name evidence="1" type="ORF">MM415B04309_0002</name>
</gene>
<protein>
    <submittedName>
        <fullName evidence="1">Uncharacterized protein</fullName>
    </submittedName>
</protein>
<evidence type="ECO:0000313" key="1">
    <source>
        <dbReference type="EMBL" id="QJA93235.1"/>
    </source>
</evidence>